<comment type="caution">
    <text evidence="2">The sequence shown here is derived from an EMBL/GenBank/DDBJ whole genome shotgun (WGS) entry which is preliminary data.</text>
</comment>
<accession>A0A5N5Q9S8</accession>
<name>A0A5N5Q9S8_9AGAM</name>
<sequence length="299" mass="33421">MAPSKKNMKKRIATHRKSGAVSSLPFITHPDILNLWNGLRAQEEGFHFWDEDMNRLRSAELHDKILLQAMNSWAFVNSMGRFISPNQHNLSDAGAYLLGWPTTLSGGPCRVQCVMTGYWPPRENLVSHSPGQVWWMHTAVLMVPVAEIFYEQVHNKVMNFAGIWVLSTNDTAQYLLQNPLSAYHERWRAAQASIGLRRYMWKDINPGDPRPFWMSRWVSRMFRMEEGHPIGNPRDPAPESDDEGSLLGESDAESIPADDALNFPSGTGWCGGDPWGAVPTWQPGNPGSSSAAPGPAQLG</sequence>
<reference evidence="2 3" key="1">
    <citation type="journal article" date="2019" name="Fungal Biol. Biotechnol.">
        <title>Draft genome sequence of fastidious pathogen Ceratobasidium theobromae, which causes vascular-streak dieback in Theobroma cacao.</title>
        <authorList>
            <person name="Ali S.S."/>
            <person name="Asman A."/>
            <person name="Shao J."/>
            <person name="Firmansyah A.P."/>
            <person name="Susilo A.W."/>
            <person name="Rosmana A."/>
            <person name="McMahon P."/>
            <person name="Junaid M."/>
            <person name="Guest D."/>
            <person name="Kheng T.Y."/>
            <person name="Meinhardt L.W."/>
            <person name="Bailey B.A."/>
        </authorList>
    </citation>
    <scope>NUCLEOTIDE SEQUENCE [LARGE SCALE GENOMIC DNA]</scope>
    <source>
        <strain evidence="2 3">CT2</strain>
    </source>
</reference>
<dbReference type="OrthoDB" id="3251623at2759"/>
<feature type="region of interest" description="Disordered" evidence="1">
    <location>
        <begin position="228"/>
        <end position="299"/>
    </location>
</feature>
<evidence type="ECO:0000313" key="2">
    <source>
        <dbReference type="EMBL" id="KAB5588188.1"/>
    </source>
</evidence>
<dbReference type="EMBL" id="SSOP01000534">
    <property type="protein sequence ID" value="KAB5588188.1"/>
    <property type="molecule type" value="Genomic_DNA"/>
</dbReference>
<protein>
    <submittedName>
        <fullName evidence="2">Uncharacterized protein</fullName>
    </submittedName>
</protein>
<feature type="compositionally biased region" description="Polar residues" evidence="1">
    <location>
        <begin position="282"/>
        <end position="291"/>
    </location>
</feature>
<evidence type="ECO:0000256" key="1">
    <source>
        <dbReference type="SAM" id="MobiDB-lite"/>
    </source>
</evidence>
<dbReference type="AlphaFoldDB" id="A0A5N5Q9S8"/>
<dbReference type="Proteomes" id="UP000383932">
    <property type="component" value="Unassembled WGS sequence"/>
</dbReference>
<evidence type="ECO:0000313" key="3">
    <source>
        <dbReference type="Proteomes" id="UP000383932"/>
    </source>
</evidence>
<organism evidence="2 3">
    <name type="scientific">Ceratobasidium theobromae</name>
    <dbReference type="NCBI Taxonomy" id="1582974"/>
    <lineage>
        <taxon>Eukaryota</taxon>
        <taxon>Fungi</taxon>
        <taxon>Dikarya</taxon>
        <taxon>Basidiomycota</taxon>
        <taxon>Agaricomycotina</taxon>
        <taxon>Agaricomycetes</taxon>
        <taxon>Cantharellales</taxon>
        <taxon>Ceratobasidiaceae</taxon>
        <taxon>Ceratobasidium</taxon>
    </lineage>
</organism>
<proteinExistence type="predicted"/>
<gene>
    <name evidence="2" type="ORF">CTheo_8368</name>
</gene>
<keyword evidence="3" id="KW-1185">Reference proteome</keyword>